<dbReference type="SFLD" id="SFLDS00003">
    <property type="entry name" value="Haloacid_Dehalogenase"/>
    <property type="match status" value="1"/>
</dbReference>
<dbReference type="GO" id="GO:0016791">
    <property type="term" value="F:phosphatase activity"/>
    <property type="evidence" value="ECO:0007669"/>
    <property type="project" value="TreeGrafter"/>
</dbReference>
<dbReference type="InterPro" id="IPR036412">
    <property type="entry name" value="HAD-like_sf"/>
</dbReference>
<proteinExistence type="predicted"/>
<dbReference type="NCBIfam" id="TIGR01484">
    <property type="entry name" value="HAD-SF-IIB"/>
    <property type="match status" value="1"/>
</dbReference>
<dbReference type="Proteomes" id="UP001465755">
    <property type="component" value="Unassembled WGS sequence"/>
</dbReference>
<evidence type="ECO:0000313" key="2">
    <source>
        <dbReference type="Proteomes" id="UP001465755"/>
    </source>
</evidence>
<dbReference type="PANTHER" id="PTHR10000:SF8">
    <property type="entry name" value="HAD SUPERFAMILY HYDROLASE-LIKE, TYPE 3"/>
    <property type="match status" value="1"/>
</dbReference>
<dbReference type="InterPro" id="IPR000150">
    <property type="entry name" value="Cof"/>
</dbReference>
<gene>
    <name evidence="1" type="ORF">WJX73_006630</name>
</gene>
<name>A0AAW1PM25_9CHLO</name>
<dbReference type="Gene3D" id="3.40.50.1000">
    <property type="entry name" value="HAD superfamily/HAD-like"/>
    <property type="match status" value="1"/>
</dbReference>
<dbReference type="CDD" id="cd07516">
    <property type="entry name" value="HAD_Pase"/>
    <property type="match status" value="1"/>
</dbReference>
<comment type="caution">
    <text evidence="1">The sequence shown here is derived from an EMBL/GenBank/DDBJ whole genome shotgun (WGS) entry which is preliminary data.</text>
</comment>
<dbReference type="PROSITE" id="PS01228">
    <property type="entry name" value="COF_1"/>
    <property type="match status" value="1"/>
</dbReference>
<keyword evidence="2" id="KW-1185">Reference proteome</keyword>
<dbReference type="GO" id="GO:0000287">
    <property type="term" value="F:magnesium ion binding"/>
    <property type="evidence" value="ECO:0007669"/>
    <property type="project" value="TreeGrafter"/>
</dbReference>
<dbReference type="InterPro" id="IPR006379">
    <property type="entry name" value="HAD-SF_hydro_IIB"/>
</dbReference>
<sequence>MSAQLSSANIPHASEQCKLRAKRQRPAALRARTMRNVRCRAAMSPPEIRLVACDVDGTLLSGRHLLSDKNKAAVKKCQESGVPFFLATGKAPGGEWVGLIQDLLPKGSKGLPGCFLQGLIVNGLNGEVIHQRELEHDTIREGIAAGEELGLSILVYATDRILVPKINEHTHRLAAYREPQPEEVQDLRSLIGKVAMQKFILAGTPEQIVEIRPLIMERLGGRAELTTALPGYLEVLPPGASKGAGVARLLKTLDMDPQHVMCLGDGENDVEMMQLVGWPVAMANAGPEAKAACKAETASNDDDGVAQAIEKYVLKPRGLKL</sequence>
<dbReference type="GO" id="GO:0005829">
    <property type="term" value="C:cytosol"/>
    <property type="evidence" value="ECO:0007669"/>
    <property type="project" value="TreeGrafter"/>
</dbReference>
<organism evidence="1 2">
    <name type="scientific">Symbiochloris irregularis</name>
    <dbReference type="NCBI Taxonomy" id="706552"/>
    <lineage>
        <taxon>Eukaryota</taxon>
        <taxon>Viridiplantae</taxon>
        <taxon>Chlorophyta</taxon>
        <taxon>core chlorophytes</taxon>
        <taxon>Trebouxiophyceae</taxon>
        <taxon>Trebouxiales</taxon>
        <taxon>Trebouxiaceae</taxon>
        <taxon>Symbiochloris</taxon>
    </lineage>
</organism>
<dbReference type="InterPro" id="IPR023214">
    <property type="entry name" value="HAD_sf"/>
</dbReference>
<accession>A0AAW1PM25</accession>
<dbReference type="PROSITE" id="PS01229">
    <property type="entry name" value="COF_2"/>
    <property type="match status" value="1"/>
</dbReference>
<dbReference type="Gene3D" id="3.30.1240.10">
    <property type="match status" value="1"/>
</dbReference>
<protein>
    <recommendedName>
        <fullName evidence="3">Haloacid dehalogenase-like hydrolase</fullName>
    </recommendedName>
</protein>
<dbReference type="PANTHER" id="PTHR10000">
    <property type="entry name" value="PHOSPHOSERINE PHOSPHATASE"/>
    <property type="match status" value="1"/>
</dbReference>
<dbReference type="EMBL" id="JALJOQ010000018">
    <property type="protein sequence ID" value="KAK9809602.1"/>
    <property type="molecule type" value="Genomic_DNA"/>
</dbReference>
<reference evidence="1 2" key="1">
    <citation type="journal article" date="2024" name="Nat. Commun.">
        <title>Phylogenomics reveals the evolutionary origins of lichenization in chlorophyte algae.</title>
        <authorList>
            <person name="Puginier C."/>
            <person name="Libourel C."/>
            <person name="Otte J."/>
            <person name="Skaloud P."/>
            <person name="Haon M."/>
            <person name="Grisel S."/>
            <person name="Petersen M."/>
            <person name="Berrin J.G."/>
            <person name="Delaux P.M."/>
            <person name="Dal Grande F."/>
            <person name="Keller J."/>
        </authorList>
    </citation>
    <scope>NUCLEOTIDE SEQUENCE [LARGE SCALE GENOMIC DNA]</scope>
    <source>
        <strain evidence="1 2">SAG 2036</strain>
    </source>
</reference>
<dbReference type="AlphaFoldDB" id="A0AAW1PM25"/>
<evidence type="ECO:0008006" key="3">
    <source>
        <dbReference type="Google" id="ProtNLM"/>
    </source>
</evidence>
<dbReference type="NCBIfam" id="TIGR00099">
    <property type="entry name" value="Cof-subfamily"/>
    <property type="match status" value="1"/>
</dbReference>
<dbReference type="Pfam" id="PF08282">
    <property type="entry name" value="Hydrolase_3"/>
    <property type="match status" value="1"/>
</dbReference>
<dbReference type="SFLD" id="SFLDG01140">
    <property type="entry name" value="C2.B:_Phosphomannomutase_and_P"/>
    <property type="match status" value="1"/>
</dbReference>
<dbReference type="SUPFAM" id="SSF56784">
    <property type="entry name" value="HAD-like"/>
    <property type="match status" value="1"/>
</dbReference>
<evidence type="ECO:0000313" key="1">
    <source>
        <dbReference type="EMBL" id="KAK9809602.1"/>
    </source>
</evidence>